<accession>A0A1H8N2U7</accession>
<keyword evidence="1" id="KW-1133">Transmembrane helix</keyword>
<dbReference type="OrthoDB" id="7297357at2"/>
<evidence type="ECO:0000256" key="1">
    <source>
        <dbReference type="SAM" id="Phobius"/>
    </source>
</evidence>
<feature type="transmembrane region" description="Helical" evidence="1">
    <location>
        <begin position="111"/>
        <end position="128"/>
    </location>
</feature>
<evidence type="ECO:0008006" key="4">
    <source>
        <dbReference type="Google" id="ProtNLM"/>
    </source>
</evidence>
<organism evidence="2 3">
    <name type="scientific">Pseudorhodobacter antarcticus</name>
    <dbReference type="NCBI Taxonomy" id="1077947"/>
    <lineage>
        <taxon>Bacteria</taxon>
        <taxon>Pseudomonadati</taxon>
        <taxon>Pseudomonadota</taxon>
        <taxon>Alphaproteobacteria</taxon>
        <taxon>Rhodobacterales</taxon>
        <taxon>Paracoccaceae</taxon>
        <taxon>Pseudorhodobacter</taxon>
    </lineage>
</organism>
<feature type="transmembrane region" description="Helical" evidence="1">
    <location>
        <begin position="558"/>
        <end position="581"/>
    </location>
</feature>
<dbReference type="Proteomes" id="UP000183002">
    <property type="component" value="Unassembled WGS sequence"/>
</dbReference>
<dbReference type="EMBL" id="FOCO01000069">
    <property type="protein sequence ID" value="SEO23836.1"/>
    <property type="molecule type" value="Genomic_DNA"/>
</dbReference>
<gene>
    <name evidence="2" type="ORF">SAMN05216227_10692</name>
</gene>
<name>A0A1H8N2U7_9RHOB</name>
<feature type="transmembrane region" description="Helical" evidence="1">
    <location>
        <begin position="187"/>
        <end position="205"/>
    </location>
</feature>
<dbReference type="STRING" id="1077947.SAMN05216227_10692"/>
<feature type="transmembrane region" description="Helical" evidence="1">
    <location>
        <begin position="593"/>
        <end position="615"/>
    </location>
</feature>
<sequence length="660" mass="72599">MHTEDRSRLVFLLTFAVVIIFYLALIRDYPILALTFAGHDDALFFRGLENIKRGNWLGRYDNLTLAKGPLLSMVGALSTSIGIKAKFFEAVLYAASIATFAYFVRRLGLSRALVLVLVILLISNPYIWSDSGRRFLREGLYVSSAMMVLCLTVMMVRARENKTVIRYSIGVGLFLGCMYLNREEDIWIISGVVLVIILSVLRKALRDGVNLNFSLPRSFAVCLLFTGVGVGLSVGPVLFANKIKYDRAIVSEFRAPEFKAAIGALMRVGDKHPSGYVPVPQAAMQTVFETFPVTKSIQPYWSALSANWSVAGQNLIPGYSGEVAGGWFVWAFRDAVAMAGHYETAAQARAFYTELAAEINAGCDEGIIECRPRRDTLRPELLPERFPDFLTGWWSALVYTTSLATNPIAAPRSTESSAGLHRWSESIGPIVAEFEGFRVTGWIAHRSLTPTVQSIVELSQCGGQLTLGSGIDVEASYGSSGIKAVRFDFFTKSMESDCDKLLLSAGISRIIVPIGEFGEGPFEVNEPFFGYLDGVQRPYDQAFLPSSNENLRLAIIKFLVAFCASITPVLIAVATIGLILNALYFRNSIRNDWLVILSLGAAALVIGRCAIIGYIDVTSWRAINTGYLGPAYPFVIIYAVLGTAVFIDILKGAMSRYRIF</sequence>
<evidence type="ECO:0000313" key="3">
    <source>
        <dbReference type="Proteomes" id="UP000183002"/>
    </source>
</evidence>
<feature type="transmembrane region" description="Helical" evidence="1">
    <location>
        <begin position="164"/>
        <end position="181"/>
    </location>
</feature>
<proteinExistence type="predicted"/>
<dbReference type="RefSeq" id="WP_074819045.1">
    <property type="nucleotide sequence ID" value="NZ_FOCO01000069.1"/>
</dbReference>
<keyword evidence="1" id="KW-0812">Transmembrane</keyword>
<keyword evidence="3" id="KW-1185">Reference proteome</keyword>
<feature type="transmembrane region" description="Helical" evidence="1">
    <location>
        <begin position="627"/>
        <end position="650"/>
    </location>
</feature>
<feature type="transmembrane region" description="Helical" evidence="1">
    <location>
        <begin position="9"/>
        <end position="26"/>
    </location>
</feature>
<dbReference type="AlphaFoldDB" id="A0A1H8N2U7"/>
<reference evidence="2 3" key="1">
    <citation type="submission" date="2016-10" db="EMBL/GenBank/DDBJ databases">
        <authorList>
            <person name="de Groot N.N."/>
        </authorList>
    </citation>
    <scope>NUCLEOTIDE SEQUENCE [LARGE SCALE GENOMIC DNA]</scope>
    <source>
        <strain evidence="2 3">CGMCC 1.10836</strain>
    </source>
</reference>
<protein>
    <recommendedName>
        <fullName evidence="4">Dolichyl-phosphate-mannose-protein mannosyltransferase</fullName>
    </recommendedName>
</protein>
<feature type="transmembrane region" description="Helical" evidence="1">
    <location>
        <begin position="217"/>
        <end position="239"/>
    </location>
</feature>
<evidence type="ECO:0000313" key="2">
    <source>
        <dbReference type="EMBL" id="SEO23836.1"/>
    </source>
</evidence>
<feature type="transmembrane region" description="Helical" evidence="1">
    <location>
        <begin position="140"/>
        <end position="157"/>
    </location>
</feature>
<keyword evidence="1" id="KW-0472">Membrane</keyword>